<reference evidence="5 6" key="1">
    <citation type="submission" date="2009-05" db="EMBL/GenBank/DDBJ databases">
        <title>The draft genome of Acidovorax delafieldii 2AN.</title>
        <authorList>
            <consortium name="US DOE Joint Genome Institute (JGI-PGF)"/>
            <person name="Lucas S."/>
            <person name="Copeland A."/>
            <person name="Lapidus A."/>
            <person name="Glavina del Rio T."/>
            <person name="Tice H."/>
            <person name="Bruce D."/>
            <person name="Goodwin L."/>
            <person name="Pitluck S."/>
            <person name="Larimer F."/>
            <person name="Land M.L."/>
            <person name="Hauser L."/>
            <person name="Shelobolina E.S."/>
            <person name="Picardal F."/>
            <person name="Roden E."/>
            <person name="Emerson D."/>
        </authorList>
    </citation>
    <scope>NUCLEOTIDE SEQUENCE [LARGE SCALE GENOMIC DNA]</scope>
    <source>
        <strain evidence="5 6">2AN</strain>
    </source>
</reference>
<feature type="transmembrane region" description="Helical" evidence="4">
    <location>
        <begin position="333"/>
        <end position="357"/>
    </location>
</feature>
<feature type="transmembrane region" description="Helical" evidence="4">
    <location>
        <begin position="407"/>
        <end position="427"/>
    </location>
</feature>
<evidence type="ECO:0000256" key="4">
    <source>
        <dbReference type="SAM" id="Phobius"/>
    </source>
</evidence>
<dbReference type="GO" id="GO:0016757">
    <property type="term" value="F:glycosyltransferase activity"/>
    <property type="evidence" value="ECO:0007669"/>
    <property type="project" value="UniProtKB-KW"/>
</dbReference>
<evidence type="ECO:0000256" key="1">
    <source>
        <dbReference type="ARBA" id="ARBA00006739"/>
    </source>
</evidence>
<dbReference type="Gene3D" id="3.90.550.10">
    <property type="entry name" value="Spore Coat Polysaccharide Biosynthesis Protein SpsA, Chain A"/>
    <property type="match status" value="1"/>
</dbReference>
<dbReference type="Pfam" id="PF13641">
    <property type="entry name" value="Glyco_tranf_2_3"/>
    <property type="match status" value="1"/>
</dbReference>
<dbReference type="PANTHER" id="PTHR43630:SF1">
    <property type="entry name" value="POLY-BETA-1,6-N-ACETYL-D-GLUCOSAMINE SYNTHASE"/>
    <property type="match status" value="1"/>
</dbReference>
<evidence type="ECO:0000313" key="6">
    <source>
        <dbReference type="Proteomes" id="UP000003856"/>
    </source>
</evidence>
<dbReference type="RefSeq" id="WP_005800080.1">
    <property type="nucleotide sequence ID" value="NZ_ACQT01000353.1"/>
</dbReference>
<dbReference type="AlphaFoldDB" id="C5TBN0"/>
<dbReference type="InterPro" id="IPR029044">
    <property type="entry name" value="Nucleotide-diphossugar_trans"/>
</dbReference>
<comment type="caution">
    <text evidence="5">The sequence shown here is derived from an EMBL/GenBank/DDBJ whole genome shotgun (WGS) entry which is preliminary data.</text>
</comment>
<sequence length="440" mass="49191">AAGPRGTGGYIPVRRKFVLAMAAGLAWMVFSILAAEAWIRDLSLAIGPVASYLAIYGIAVIPGFMNAFLVVSLLLDRRPPVRDALAPLPGITILVAAYNEESNIVATIESIALQHYPGPLQVVVINDGSTDATAEKLAGLQYSWLEVMNLERNVGKANALNEGLKRAAWDLTLTVDGDSYLYRNALHNLVGRYLSDPPNTRAVAGAVLVRNSRKNLVTAIQEWDYFHGISAIKRLQSLYQGTLVAQGAFSVYDTAMLREMGGWPHTVGEDIVLTWGILERGHRVGFAENACLFTNAPDTWKQFIRQRQRWSRGLVEAFKSHWRLLFKPRMTTLFIWWNLLFPYMDLAYTLVFIPGMLLALFGVYWVAGPMTLLVLPLATVVNYLMFRIQARMFTEQGLKVRRNVVGFLLYALFYSVVLQPACVVGYVQELVNRTKNWGTK</sequence>
<keyword evidence="4" id="KW-0472">Membrane</keyword>
<keyword evidence="6" id="KW-1185">Reference proteome</keyword>
<feature type="non-terminal residue" evidence="5">
    <location>
        <position position="1"/>
    </location>
</feature>
<comment type="similarity">
    <text evidence="1">Belongs to the glycosyltransferase 2 family.</text>
</comment>
<dbReference type="PATRIC" id="fig|573060.9.peg.611"/>
<gene>
    <name evidence="5" type="ORF">AcdelDRAFT_4310</name>
</gene>
<evidence type="ECO:0000256" key="3">
    <source>
        <dbReference type="ARBA" id="ARBA00022679"/>
    </source>
</evidence>
<feature type="transmembrane region" description="Helical" evidence="4">
    <location>
        <begin position="17"/>
        <end position="39"/>
    </location>
</feature>
<dbReference type="EMBL" id="ACQT01000353">
    <property type="protein sequence ID" value="EER58115.1"/>
    <property type="molecule type" value="Genomic_DNA"/>
</dbReference>
<proteinExistence type="inferred from homology"/>
<keyword evidence="3 5" id="KW-0808">Transferase</keyword>
<evidence type="ECO:0000313" key="5">
    <source>
        <dbReference type="EMBL" id="EER58115.1"/>
    </source>
</evidence>
<keyword evidence="4" id="KW-1133">Transmembrane helix</keyword>
<dbReference type="CDD" id="cd06423">
    <property type="entry name" value="CESA_like"/>
    <property type="match status" value="1"/>
</dbReference>
<feature type="transmembrane region" description="Helical" evidence="4">
    <location>
        <begin position="363"/>
        <end position="386"/>
    </location>
</feature>
<accession>C5TBN0</accession>
<keyword evidence="4" id="KW-0812">Transmembrane</keyword>
<dbReference type="SUPFAM" id="SSF53448">
    <property type="entry name" value="Nucleotide-diphospho-sugar transferases"/>
    <property type="match status" value="1"/>
</dbReference>
<dbReference type="Proteomes" id="UP000003856">
    <property type="component" value="Unassembled WGS sequence"/>
</dbReference>
<feature type="transmembrane region" description="Helical" evidence="4">
    <location>
        <begin position="51"/>
        <end position="75"/>
    </location>
</feature>
<name>C5TBN0_ACIDE</name>
<keyword evidence="2" id="KW-0328">Glycosyltransferase</keyword>
<dbReference type="PANTHER" id="PTHR43630">
    <property type="entry name" value="POLY-BETA-1,6-N-ACETYL-D-GLUCOSAMINE SYNTHASE"/>
    <property type="match status" value="1"/>
</dbReference>
<protein>
    <submittedName>
        <fullName evidence="5">Glycosyl transferase family 2</fullName>
    </submittedName>
</protein>
<organism evidence="5 6">
    <name type="scientific">Acidovorax delafieldii 2AN</name>
    <dbReference type="NCBI Taxonomy" id="573060"/>
    <lineage>
        <taxon>Bacteria</taxon>
        <taxon>Pseudomonadati</taxon>
        <taxon>Pseudomonadota</taxon>
        <taxon>Betaproteobacteria</taxon>
        <taxon>Burkholderiales</taxon>
        <taxon>Comamonadaceae</taxon>
        <taxon>Acidovorax</taxon>
    </lineage>
</organism>
<evidence type="ECO:0000256" key="2">
    <source>
        <dbReference type="ARBA" id="ARBA00022676"/>
    </source>
</evidence>